<evidence type="ECO:0000313" key="3">
    <source>
        <dbReference type="Proteomes" id="UP000199585"/>
    </source>
</evidence>
<dbReference type="AlphaFoldDB" id="A0A1H8GWZ4"/>
<keyword evidence="1" id="KW-0812">Transmembrane</keyword>
<sequence length="453" mass="50110">MSKDLDPFEMAKNETSDKSHDSLAAAQDIIEKQKKHIEKFRVSYYENLKEIKRLKHEVSEADQTLKDSLAVVRPVARPVRMRKRHYGLVASFAGIVLLPIGLCAGYLYAIAADQYASTMAFTVRSEDVSSSAADLLGGIGAGLAGGVGGSTGTDADILYEFMHSPDMVRRVLTQVDLPQVYGVHLDTDPVFAFDPDGTIEDLTGYWTRMVTISYDSTSRLMEVTTRAFTPEDARTIAETIFAESSRMINELSDIARIDGTRYAQEDLDTAVARLKSAREALTQFRLENEIVDVDADIQSQMGLLAGLQTQQTEALIELDLLTDSARPDDPRLDQAQRRLAVIEQRIAEERRKFGAGGAGPSGESYANTVAQFESLSVDREFAELAYASALSAFDTAKAEANRQSRYLAAYITPTLAQQAEYPRRLVLTGTVALFALLIWIVSSLVYYALRERR</sequence>
<dbReference type="GO" id="GO:0004713">
    <property type="term" value="F:protein tyrosine kinase activity"/>
    <property type="evidence" value="ECO:0007669"/>
    <property type="project" value="TreeGrafter"/>
</dbReference>
<organism evidence="2 3">
    <name type="scientific">Loktanella fryxellensis</name>
    <dbReference type="NCBI Taxonomy" id="245187"/>
    <lineage>
        <taxon>Bacteria</taxon>
        <taxon>Pseudomonadati</taxon>
        <taxon>Pseudomonadota</taxon>
        <taxon>Alphaproteobacteria</taxon>
        <taxon>Rhodobacterales</taxon>
        <taxon>Roseobacteraceae</taxon>
        <taxon>Loktanella</taxon>
    </lineage>
</organism>
<name>A0A1H8GWZ4_9RHOB</name>
<dbReference type="RefSeq" id="WP_245731538.1">
    <property type="nucleotide sequence ID" value="NZ_FOCI01000018.1"/>
</dbReference>
<evidence type="ECO:0000313" key="2">
    <source>
        <dbReference type="EMBL" id="SEN47997.1"/>
    </source>
</evidence>
<reference evidence="2 3" key="1">
    <citation type="submission" date="2016-10" db="EMBL/GenBank/DDBJ databases">
        <authorList>
            <person name="de Groot N.N."/>
        </authorList>
    </citation>
    <scope>NUCLEOTIDE SEQUENCE [LARGE SCALE GENOMIC DNA]</scope>
    <source>
        <strain evidence="2 3">DSM 16213</strain>
    </source>
</reference>
<protein>
    <submittedName>
        <fullName evidence="2">Capsular polysaccharide transport system permease protein</fullName>
    </submittedName>
</protein>
<feature type="transmembrane region" description="Helical" evidence="1">
    <location>
        <begin position="86"/>
        <end position="109"/>
    </location>
</feature>
<dbReference type="InterPro" id="IPR050445">
    <property type="entry name" value="Bact_polysacc_biosynth/exp"/>
</dbReference>
<dbReference type="Proteomes" id="UP000199585">
    <property type="component" value="Unassembled WGS sequence"/>
</dbReference>
<feature type="transmembrane region" description="Helical" evidence="1">
    <location>
        <begin position="425"/>
        <end position="449"/>
    </location>
</feature>
<accession>A0A1H8GWZ4</accession>
<dbReference type="STRING" id="245187.SAMN04488003_11817"/>
<gene>
    <name evidence="2" type="ORF">SAMN04488003_11817</name>
</gene>
<evidence type="ECO:0000256" key="1">
    <source>
        <dbReference type="SAM" id="Phobius"/>
    </source>
</evidence>
<keyword evidence="3" id="KW-1185">Reference proteome</keyword>
<dbReference type="GO" id="GO:0005886">
    <property type="term" value="C:plasma membrane"/>
    <property type="evidence" value="ECO:0007669"/>
    <property type="project" value="TreeGrafter"/>
</dbReference>
<keyword evidence="1" id="KW-0472">Membrane</keyword>
<dbReference type="EMBL" id="FOCI01000018">
    <property type="protein sequence ID" value="SEN47997.1"/>
    <property type="molecule type" value="Genomic_DNA"/>
</dbReference>
<dbReference type="PANTHER" id="PTHR32309">
    <property type="entry name" value="TYROSINE-PROTEIN KINASE"/>
    <property type="match status" value="1"/>
</dbReference>
<keyword evidence="1" id="KW-1133">Transmembrane helix</keyword>
<proteinExistence type="predicted"/>
<dbReference type="PANTHER" id="PTHR32309:SF13">
    <property type="entry name" value="FERRIC ENTEROBACTIN TRANSPORT PROTEIN FEPE"/>
    <property type="match status" value="1"/>
</dbReference>